<name>A0A9N9KIQ0_9GLOM</name>
<organism evidence="1 2">
    <name type="scientific">Dentiscutata erythropus</name>
    <dbReference type="NCBI Taxonomy" id="1348616"/>
    <lineage>
        <taxon>Eukaryota</taxon>
        <taxon>Fungi</taxon>
        <taxon>Fungi incertae sedis</taxon>
        <taxon>Mucoromycota</taxon>
        <taxon>Glomeromycotina</taxon>
        <taxon>Glomeromycetes</taxon>
        <taxon>Diversisporales</taxon>
        <taxon>Gigasporaceae</taxon>
        <taxon>Dentiscutata</taxon>
    </lineage>
</organism>
<keyword evidence="2" id="KW-1185">Reference proteome</keyword>
<gene>
    <name evidence="1" type="ORF">DERYTH_LOCUS28360</name>
</gene>
<protein>
    <submittedName>
        <fullName evidence="1">8885_t:CDS:1</fullName>
    </submittedName>
</protein>
<feature type="non-terminal residue" evidence="1">
    <location>
        <position position="1"/>
    </location>
</feature>
<proteinExistence type="predicted"/>
<sequence>ITYKNELKLAITDKIGRRLDDIKKTHLFSETATNQFLKMVVNVEQERMRQKIRPLDSDKIAFLISELFR</sequence>
<comment type="caution">
    <text evidence="1">The sequence shown here is derived from an EMBL/GenBank/DDBJ whole genome shotgun (WGS) entry which is preliminary data.</text>
</comment>
<evidence type="ECO:0000313" key="2">
    <source>
        <dbReference type="Proteomes" id="UP000789405"/>
    </source>
</evidence>
<feature type="non-terminal residue" evidence="1">
    <location>
        <position position="69"/>
    </location>
</feature>
<dbReference type="Proteomes" id="UP000789405">
    <property type="component" value="Unassembled WGS sequence"/>
</dbReference>
<accession>A0A9N9KIQ0</accession>
<evidence type="ECO:0000313" key="1">
    <source>
        <dbReference type="EMBL" id="CAG8827753.1"/>
    </source>
</evidence>
<dbReference type="EMBL" id="CAJVPY010070257">
    <property type="protein sequence ID" value="CAG8827753.1"/>
    <property type="molecule type" value="Genomic_DNA"/>
</dbReference>
<reference evidence="1" key="1">
    <citation type="submission" date="2021-06" db="EMBL/GenBank/DDBJ databases">
        <authorList>
            <person name="Kallberg Y."/>
            <person name="Tangrot J."/>
            <person name="Rosling A."/>
        </authorList>
    </citation>
    <scope>NUCLEOTIDE SEQUENCE</scope>
    <source>
        <strain evidence="1">MA453B</strain>
    </source>
</reference>
<dbReference type="AlphaFoldDB" id="A0A9N9KIQ0"/>